<keyword evidence="1" id="KW-1133">Transmembrane helix</keyword>
<reference evidence="2" key="2">
    <citation type="journal article" date="2015" name="Fish Shellfish Immunol.">
        <title>Early steps in the European eel (Anguilla anguilla)-Vibrio vulnificus interaction in the gills: Role of the RtxA13 toxin.</title>
        <authorList>
            <person name="Callol A."/>
            <person name="Pajuelo D."/>
            <person name="Ebbesson L."/>
            <person name="Teles M."/>
            <person name="MacKenzie S."/>
            <person name="Amaro C."/>
        </authorList>
    </citation>
    <scope>NUCLEOTIDE SEQUENCE</scope>
</reference>
<dbReference type="AlphaFoldDB" id="A0A0E9X3K1"/>
<dbReference type="EMBL" id="GBXM01012334">
    <property type="protein sequence ID" value="JAH96243.1"/>
    <property type="molecule type" value="Transcribed_RNA"/>
</dbReference>
<feature type="transmembrane region" description="Helical" evidence="1">
    <location>
        <begin position="12"/>
        <end position="38"/>
    </location>
</feature>
<proteinExistence type="predicted"/>
<reference evidence="2" key="1">
    <citation type="submission" date="2014-11" db="EMBL/GenBank/DDBJ databases">
        <authorList>
            <person name="Amaro Gonzalez C."/>
        </authorList>
    </citation>
    <scope>NUCLEOTIDE SEQUENCE</scope>
</reference>
<evidence type="ECO:0000256" key="1">
    <source>
        <dbReference type="SAM" id="Phobius"/>
    </source>
</evidence>
<accession>A0A0E9X3K1</accession>
<protein>
    <submittedName>
        <fullName evidence="2">Uncharacterized protein</fullName>
    </submittedName>
</protein>
<keyword evidence="1" id="KW-0812">Transmembrane</keyword>
<organism evidence="2">
    <name type="scientific">Anguilla anguilla</name>
    <name type="common">European freshwater eel</name>
    <name type="synonym">Muraena anguilla</name>
    <dbReference type="NCBI Taxonomy" id="7936"/>
    <lineage>
        <taxon>Eukaryota</taxon>
        <taxon>Metazoa</taxon>
        <taxon>Chordata</taxon>
        <taxon>Craniata</taxon>
        <taxon>Vertebrata</taxon>
        <taxon>Euteleostomi</taxon>
        <taxon>Actinopterygii</taxon>
        <taxon>Neopterygii</taxon>
        <taxon>Teleostei</taxon>
        <taxon>Anguilliformes</taxon>
        <taxon>Anguillidae</taxon>
        <taxon>Anguilla</taxon>
    </lineage>
</organism>
<keyword evidence="1" id="KW-0472">Membrane</keyword>
<evidence type="ECO:0000313" key="2">
    <source>
        <dbReference type="EMBL" id="JAH96243.1"/>
    </source>
</evidence>
<name>A0A0E9X3K1_ANGAN</name>
<sequence length="72" mass="8342">MCSFCLRLRSVFIYLVKMSSLGIFFLLFLTVCILFYFITSGKQQQSPVTFTFMNIIFHLLSKRCSFAVPHGC</sequence>